<evidence type="ECO:0000256" key="7">
    <source>
        <dbReference type="ARBA" id="ARBA00022692"/>
    </source>
</evidence>
<evidence type="ECO:0000256" key="6">
    <source>
        <dbReference type="ARBA" id="ARBA00022679"/>
    </source>
</evidence>
<evidence type="ECO:0000256" key="19">
    <source>
        <dbReference type="ARBA" id="ARBA00070152"/>
    </source>
</evidence>
<gene>
    <name evidence="28" type="ORF">C1704_02925</name>
</gene>
<dbReference type="CDD" id="cd00082">
    <property type="entry name" value="HisKA"/>
    <property type="match status" value="1"/>
</dbReference>
<keyword evidence="15" id="KW-0472">Membrane</keyword>
<dbReference type="SUPFAM" id="SSF52172">
    <property type="entry name" value="CheY-like"/>
    <property type="match status" value="2"/>
</dbReference>
<dbReference type="PROSITE" id="PS50894">
    <property type="entry name" value="HPT"/>
    <property type="match status" value="1"/>
</dbReference>
<comment type="caution">
    <text evidence="28">The sequence shown here is derived from an EMBL/GenBank/DDBJ whole genome shotgun (WGS) entry which is preliminary data.</text>
</comment>
<dbReference type="InterPro" id="IPR036097">
    <property type="entry name" value="HisK_dim/P_sf"/>
</dbReference>
<dbReference type="AlphaFoldDB" id="A0A2S5SZ02"/>
<dbReference type="CDD" id="cd00088">
    <property type="entry name" value="HPT"/>
    <property type="match status" value="1"/>
</dbReference>
<dbReference type="Pfam" id="PF00512">
    <property type="entry name" value="HisKA"/>
    <property type="match status" value="1"/>
</dbReference>
<protein>
    <recommendedName>
        <fullName evidence="18">Sensory/regulatory protein RpfC</fullName>
        <ecNumber evidence="3">2.7.13.3</ecNumber>
    </recommendedName>
    <alternativeName>
        <fullName evidence="19">Virulence sensor protein BvgS</fullName>
    </alternativeName>
</protein>
<evidence type="ECO:0000256" key="12">
    <source>
        <dbReference type="ARBA" id="ARBA00022989"/>
    </source>
</evidence>
<dbReference type="OrthoDB" id="5290456at2"/>
<dbReference type="SUPFAM" id="SSF47384">
    <property type="entry name" value="Homodimeric domain of signal transducing histidine kinase"/>
    <property type="match status" value="1"/>
</dbReference>
<dbReference type="SMART" id="SM00387">
    <property type="entry name" value="HATPase_c"/>
    <property type="match status" value="1"/>
</dbReference>
<dbReference type="InterPro" id="IPR011006">
    <property type="entry name" value="CheY-like_superfamily"/>
</dbReference>
<dbReference type="EC" id="2.7.13.3" evidence="3"/>
<dbReference type="InterPro" id="IPR000014">
    <property type="entry name" value="PAS"/>
</dbReference>
<dbReference type="InterPro" id="IPR013655">
    <property type="entry name" value="PAS_fold_3"/>
</dbReference>
<dbReference type="SMART" id="SM00086">
    <property type="entry name" value="PAC"/>
    <property type="match status" value="3"/>
</dbReference>
<keyword evidence="5 21" id="KW-0597">Phosphoprotein</keyword>
<dbReference type="InterPro" id="IPR004358">
    <property type="entry name" value="Sig_transdc_His_kin-like_C"/>
</dbReference>
<dbReference type="InterPro" id="IPR003594">
    <property type="entry name" value="HATPase_dom"/>
</dbReference>
<dbReference type="InterPro" id="IPR036890">
    <property type="entry name" value="HATPase_C_sf"/>
</dbReference>
<evidence type="ECO:0000256" key="10">
    <source>
        <dbReference type="ARBA" id="ARBA00022777"/>
    </source>
</evidence>
<dbReference type="PANTHER" id="PTHR45339:SF1">
    <property type="entry name" value="HYBRID SIGNAL TRANSDUCTION HISTIDINE KINASE J"/>
    <property type="match status" value="1"/>
</dbReference>
<evidence type="ECO:0000256" key="15">
    <source>
        <dbReference type="ARBA" id="ARBA00023136"/>
    </source>
</evidence>
<dbReference type="SUPFAM" id="SSF47226">
    <property type="entry name" value="Histidine-containing phosphotransfer domain, HPT domain"/>
    <property type="match status" value="1"/>
</dbReference>
<comment type="subunit">
    <text evidence="17">At low DSF concentrations, interacts with RpfF.</text>
</comment>
<dbReference type="EMBL" id="PSNX01000002">
    <property type="protein sequence ID" value="PPE67827.1"/>
    <property type="molecule type" value="Genomic_DNA"/>
</dbReference>
<evidence type="ECO:0000256" key="3">
    <source>
        <dbReference type="ARBA" id="ARBA00012438"/>
    </source>
</evidence>
<dbReference type="Pfam" id="PF08447">
    <property type="entry name" value="PAS_3"/>
    <property type="match status" value="1"/>
</dbReference>
<dbReference type="Proteomes" id="UP000238605">
    <property type="component" value="Unassembled WGS sequence"/>
</dbReference>
<evidence type="ECO:0000256" key="14">
    <source>
        <dbReference type="ARBA" id="ARBA00023026"/>
    </source>
</evidence>
<dbReference type="SMART" id="SM00448">
    <property type="entry name" value="REC"/>
    <property type="match status" value="2"/>
</dbReference>
<dbReference type="PROSITE" id="PS50112">
    <property type="entry name" value="PAS"/>
    <property type="match status" value="3"/>
</dbReference>
<dbReference type="InterPro" id="IPR008207">
    <property type="entry name" value="Sig_transdc_His_kin_Hpt_dom"/>
</dbReference>
<dbReference type="Pfam" id="PF02518">
    <property type="entry name" value="HATPase_c"/>
    <property type="match status" value="1"/>
</dbReference>
<feature type="modified residue" description="4-aspartylphosphate" evidence="21">
    <location>
        <position position="886"/>
    </location>
</feature>
<evidence type="ECO:0000259" key="25">
    <source>
        <dbReference type="PROSITE" id="PS50112"/>
    </source>
</evidence>
<keyword evidence="29" id="KW-1185">Reference proteome</keyword>
<feature type="modified residue" description="Phosphohistidine" evidence="20">
    <location>
        <position position="1182"/>
    </location>
</feature>
<keyword evidence="7" id="KW-0812">Transmembrane</keyword>
<dbReference type="Gene3D" id="1.10.287.130">
    <property type="match status" value="1"/>
</dbReference>
<dbReference type="SMART" id="SM00073">
    <property type="entry name" value="HPT"/>
    <property type="match status" value="1"/>
</dbReference>
<dbReference type="GO" id="GO:0000155">
    <property type="term" value="F:phosphorelay sensor kinase activity"/>
    <property type="evidence" value="ECO:0007669"/>
    <property type="project" value="InterPro"/>
</dbReference>
<dbReference type="InterPro" id="IPR003661">
    <property type="entry name" value="HisK_dim/P_dom"/>
</dbReference>
<feature type="domain" description="PAS" evidence="25">
    <location>
        <begin position="180"/>
        <end position="224"/>
    </location>
</feature>
<dbReference type="PROSITE" id="PS50113">
    <property type="entry name" value="PAC"/>
    <property type="match status" value="1"/>
</dbReference>
<evidence type="ECO:0000313" key="28">
    <source>
        <dbReference type="EMBL" id="PPE67827.1"/>
    </source>
</evidence>
<dbReference type="PROSITE" id="PS50109">
    <property type="entry name" value="HIS_KIN"/>
    <property type="match status" value="1"/>
</dbReference>
<dbReference type="InterPro" id="IPR035965">
    <property type="entry name" value="PAS-like_dom_sf"/>
</dbReference>
<feature type="domain" description="Response regulatory" evidence="24">
    <location>
        <begin position="969"/>
        <end position="1092"/>
    </location>
</feature>
<feature type="domain" description="PAS" evidence="25">
    <location>
        <begin position="311"/>
        <end position="381"/>
    </location>
</feature>
<keyword evidence="14" id="KW-0843">Virulence</keyword>
<dbReference type="PROSITE" id="PS50110">
    <property type="entry name" value="RESPONSE_REGULATORY"/>
    <property type="match status" value="2"/>
</dbReference>
<dbReference type="Gene3D" id="3.40.50.2300">
    <property type="match status" value="2"/>
</dbReference>
<evidence type="ECO:0000256" key="11">
    <source>
        <dbReference type="ARBA" id="ARBA00022840"/>
    </source>
</evidence>
<keyword evidence="9" id="KW-0547">Nucleotide-binding</keyword>
<evidence type="ECO:0000256" key="8">
    <source>
        <dbReference type="ARBA" id="ARBA00022729"/>
    </source>
</evidence>
<evidence type="ECO:0000256" key="16">
    <source>
        <dbReference type="ARBA" id="ARBA00058004"/>
    </source>
</evidence>
<keyword evidence="12" id="KW-1133">Transmembrane helix</keyword>
<name>A0A2S5SZ02_9BURK</name>
<feature type="modified residue" description="4-aspartylphosphate" evidence="21">
    <location>
        <position position="1018"/>
    </location>
</feature>
<comment type="function">
    <text evidence="16">Member of the two-component regulatory system BvgS/BvgA. Phosphorylates BvgA via a four-step phosphorelay in response to environmental signals.</text>
</comment>
<feature type="domain" description="HPt" evidence="27">
    <location>
        <begin position="1143"/>
        <end position="1236"/>
    </location>
</feature>
<dbReference type="InterPro" id="IPR001610">
    <property type="entry name" value="PAC"/>
</dbReference>
<evidence type="ECO:0000259" key="24">
    <source>
        <dbReference type="PROSITE" id="PS50110"/>
    </source>
</evidence>
<dbReference type="Pfam" id="PF00072">
    <property type="entry name" value="Response_reg"/>
    <property type="match status" value="2"/>
</dbReference>
<dbReference type="PANTHER" id="PTHR45339">
    <property type="entry name" value="HYBRID SIGNAL TRANSDUCTION HISTIDINE KINASE J"/>
    <property type="match status" value="1"/>
</dbReference>
<evidence type="ECO:0000256" key="17">
    <source>
        <dbReference type="ARBA" id="ARBA00064003"/>
    </source>
</evidence>
<dbReference type="InterPro" id="IPR036641">
    <property type="entry name" value="HPT_dom_sf"/>
</dbReference>
<evidence type="ECO:0000256" key="1">
    <source>
        <dbReference type="ARBA" id="ARBA00000085"/>
    </source>
</evidence>
<dbReference type="NCBIfam" id="TIGR00229">
    <property type="entry name" value="sensory_box"/>
    <property type="match status" value="2"/>
</dbReference>
<feature type="region of interest" description="Disordered" evidence="22">
    <location>
        <begin position="1101"/>
        <end position="1125"/>
    </location>
</feature>
<keyword evidence="10" id="KW-0418">Kinase</keyword>
<comment type="catalytic activity">
    <reaction evidence="1">
        <text>ATP + protein L-histidine = ADP + protein N-phospho-L-histidine.</text>
        <dbReference type="EC" id="2.7.13.3"/>
    </reaction>
</comment>
<evidence type="ECO:0000256" key="9">
    <source>
        <dbReference type="ARBA" id="ARBA00022741"/>
    </source>
</evidence>
<feature type="domain" description="PAC" evidence="26">
    <location>
        <begin position="258"/>
        <end position="310"/>
    </location>
</feature>
<organism evidence="28 29">
    <name type="scientific">Caldimonas caldifontis</name>
    <dbReference type="NCBI Taxonomy" id="1452508"/>
    <lineage>
        <taxon>Bacteria</taxon>
        <taxon>Pseudomonadati</taxon>
        <taxon>Pseudomonadota</taxon>
        <taxon>Betaproteobacteria</taxon>
        <taxon>Burkholderiales</taxon>
        <taxon>Sphaerotilaceae</taxon>
        <taxon>Caldimonas</taxon>
    </lineage>
</organism>
<dbReference type="SMART" id="SM00388">
    <property type="entry name" value="HisKA"/>
    <property type="match status" value="1"/>
</dbReference>
<dbReference type="Gene3D" id="3.30.565.10">
    <property type="entry name" value="Histidine kinase-like ATPase, C-terminal domain"/>
    <property type="match status" value="1"/>
</dbReference>
<evidence type="ECO:0000256" key="21">
    <source>
        <dbReference type="PROSITE-ProRule" id="PRU00169"/>
    </source>
</evidence>
<evidence type="ECO:0000259" key="23">
    <source>
        <dbReference type="PROSITE" id="PS50109"/>
    </source>
</evidence>
<evidence type="ECO:0000256" key="13">
    <source>
        <dbReference type="ARBA" id="ARBA00023012"/>
    </source>
</evidence>
<dbReference type="GO" id="GO:0005886">
    <property type="term" value="C:plasma membrane"/>
    <property type="evidence" value="ECO:0007669"/>
    <property type="project" value="UniProtKB-SubCell"/>
</dbReference>
<dbReference type="Pfam" id="PF08448">
    <property type="entry name" value="PAS_4"/>
    <property type="match status" value="1"/>
</dbReference>
<reference evidence="28 29" key="1">
    <citation type="submission" date="2018-02" db="EMBL/GenBank/DDBJ databases">
        <title>Reclassifiation of [Polyangium] brachysporum DSM 7029 as Guopingzhaonella breviflexa gen. nov., sp. nov., a member of the family Comamonadaceae.</title>
        <authorList>
            <person name="Tang B."/>
        </authorList>
    </citation>
    <scope>NUCLEOTIDE SEQUENCE [LARGE SCALE GENOMIC DNA]</scope>
    <source>
        <strain evidence="28 29">BCRC 80649</strain>
    </source>
</reference>
<dbReference type="FunFam" id="3.30.565.10:FF:000010">
    <property type="entry name" value="Sensor histidine kinase RcsC"/>
    <property type="match status" value="1"/>
</dbReference>
<dbReference type="InterPro" id="IPR013656">
    <property type="entry name" value="PAS_4"/>
</dbReference>
<feature type="domain" description="Histidine kinase" evidence="23">
    <location>
        <begin position="582"/>
        <end position="813"/>
    </location>
</feature>
<keyword evidence="11" id="KW-0067">ATP-binding</keyword>
<accession>A0A2S5SZ02</accession>
<comment type="subcellular location">
    <subcellularLocation>
        <location evidence="2">Cell membrane</location>
        <topology evidence="2">Multi-pass membrane protein</topology>
    </subcellularLocation>
</comment>
<dbReference type="CDD" id="cd17546">
    <property type="entry name" value="REC_hyHK_CKI1_RcsC-like"/>
    <property type="match status" value="2"/>
</dbReference>
<evidence type="ECO:0000259" key="27">
    <source>
        <dbReference type="PROSITE" id="PS50894"/>
    </source>
</evidence>
<dbReference type="InterPro" id="IPR001789">
    <property type="entry name" value="Sig_transdc_resp-reg_receiver"/>
</dbReference>
<keyword evidence="4" id="KW-1003">Cell membrane</keyword>
<evidence type="ECO:0000256" key="18">
    <source>
        <dbReference type="ARBA" id="ARBA00068150"/>
    </source>
</evidence>
<evidence type="ECO:0000256" key="2">
    <source>
        <dbReference type="ARBA" id="ARBA00004651"/>
    </source>
</evidence>
<dbReference type="CDD" id="cd00130">
    <property type="entry name" value="PAS"/>
    <property type="match status" value="2"/>
</dbReference>
<keyword evidence="6" id="KW-0808">Transferase</keyword>
<dbReference type="CDD" id="cd16922">
    <property type="entry name" value="HATPase_EvgS-ArcB-TorS-like"/>
    <property type="match status" value="1"/>
</dbReference>
<evidence type="ECO:0000313" key="29">
    <source>
        <dbReference type="Proteomes" id="UP000238605"/>
    </source>
</evidence>
<dbReference type="GO" id="GO:0005524">
    <property type="term" value="F:ATP binding"/>
    <property type="evidence" value="ECO:0007669"/>
    <property type="project" value="UniProtKB-KW"/>
</dbReference>
<sequence length="1243" mass="138949">MTTSAVRPAALPFDPVTGPTPAHAQTLPEALVECVLAAKSLGAALEAVARHLAQHWQATGWSLWRVDDWNGSTGLIYPWEEDAREAHHHVDLSLLSTVRHDDAQAGEAIARHAPLRAADQSALWLPVWSDETPVAVMHWQGMAAMDDPQAERLLDLASRQLGLLARAEVACNGLATHMEHLRRLTLVAAHATSGVIVADTDGRIEWVNDGFTRITGVPADHAVGCEAWELFQLGPSPEAAAQRLKRAVQARRPFRLQYEAERPLPGGATEPYWAEIEAAHVLDEHRARFVYLGILTDVTERQRHTEQIERERRWLDTLIEHLPVSLFVINPTDLRVIQVNRQAEREFGLRREDLLGLPPAEAYGHRLTELLVPSVRRALRDESWIEDDVTWTTRQRGERHLNVRYLTLRQNDGAPHALLVVARDVTDSRRAQAALLESEARFREFVDTVDDHVFITTPDRRSYDYLGPRLYHFWGVTPQELTVDPARAYARIPPEDRAAIERRREMEEQLLPTDVVHRVIHPDRGLRWMRTRTRSQRRADGSVCVHGITTDVTAEHEREQELQRARDQAESASLAKSQFMANMSHEIRTPMNGILGMTELLLGTALSEKQRRFAQAVYRSGENLLEIINDILDFSRIEAGKMELARSDFVLRSVVEDTLELMAPRAHEKRLELTFREAPGVPPLVHGDALRLRQVLTNLVANAIKFTESGEVVVDLEARDAPEDLGLALEPDQKAVLLSFTVRDTGIGIEPDVLPRLFSAFTQANSGTAKRYGGTGLGLAISRQLVELMGGKIDVRSLPGVGSAFSFTVPVSVSPFSNAAAELDALDMPSLRLLVVEDHETNRAVLENMLGAWGLHVTCAVDGQDALEVIERENREGRHFDLALVDMQMPRLNGVQFARVLRDSRPELPTKLILLSSVSSPDDVRLAHEVGFQRYLAKPVRKVELRQAILGVSSGPARTSAPAPRYPHRVLVVEDNPVNQEVIQQMLRRLGCQVHIATSGLEGLRSLCEHRFELVLMDIQMPGMDGVETLRWFRRGPGGRFAFVTPSQTPVVAVTANALGGDEERFLDLGFNDYLSKPFRQNQLLAVLARWLPEAEPLAAMAPEPTAPQPDTSLPETRMRTPDPNIFDPQAVQRLRDLDPKGENQLLDRLFRTFEASLQRLIPQMVEAHEVRDMATIRLTAHTLKSSCASVGALKLSAQCADIESVIRSGSAEPLDERIVAVRDETDRVLESLKTYLRDVPTT</sequence>
<keyword evidence="13" id="KW-0902">Two-component regulatory system</keyword>
<proteinExistence type="predicted"/>
<dbReference type="InterPro" id="IPR005467">
    <property type="entry name" value="His_kinase_dom"/>
</dbReference>
<dbReference type="FunFam" id="1.10.287.130:FF:000002">
    <property type="entry name" value="Two-component osmosensing histidine kinase"/>
    <property type="match status" value="1"/>
</dbReference>
<feature type="domain" description="PAS" evidence="25">
    <location>
        <begin position="438"/>
        <end position="514"/>
    </location>
</feature>
<feature type="domain" description="Response regulatory" evidence="24">
    <location>
        <begin position="832"/>
        <end position="953"/>
    </location>
</feature>
<dbReference type="PRINTS" id="PR00344">
    <property type="entry name" value="BCTRLSENSOR"/>
</dbReference>
<evidence type="ECO:0000256" key="20">
    <source>
        <dbReference type="PROSITE-ProRule" id="PRU00110"/>
    </source>
</evidence>
<dbReference type="Gene3D" id="3.30.450.20">
    <property type="entry name" value="PAS domain"/>
    <property type="match status" value="3"/>
</dbReference>
<dbReference type="Gene3D" id="1.20.120.160">
    <property type="entry name" value="HPT domain"/>
    <property type="match status" value="1"/>
</dbReference>
<evidence type="ECO:0000256" key="5">
    <source>
        <dbReference type="ARBA" id="ARBA00022553"/>
    </source>
</evidence>
<evidence type="ECO:0000256" key="4">
    <source>
        <dbReference type="ARBA" id="ARBA00022475"/>
    </source>
</evidence>
<evidence type="ECO:0000256" key="22">
    <source>
        <dbReference type="SAM" id="MobiDB-lite"/>
    </source>
</evidence>
<dbReference type="SUPFAM" id="SSF55785">
    <property type="entry name" value="PYP-like sensor domain (PAS domain)"/>
    <property type="match status" value="3"/>
</dbReference>
<dbReference type="RefSeq" id="WP_104300822.1">
    <property type="nucleotide sequence ID" value="NZ_PSNX01000002.1"/>
</dbReference>
<dbReference type="SUPFAM" id="SSF55874">
    <property type="entry name" value="ATPase domain of HSP90 chaperone/DNA topoisomerase II/histidine kinase"/>
    <property type="match status" value="1"/>
</dbReference>
<dbReference type="Pfam" id="PF13426">
    <property type="entry name" value="PAS_9"/>
    <property type="match status" value="1"/>
</dbReference>
<keyword evidence="8" id="KW-0732">Signal</keyword>
<dbReference type="InterPro" id="IPR000700">
    <property type="entry name" value="PAS-assoc_C"/>
</dbReference>
<dbReference type="Pfam" id="PF01627">
    <property type="entry name" value="Hpt"/>
    <property type="match status" value="1"/>
</dbReference>
<dbReference type="SMART" id="SM00091">
    <property type="entry name" value="PAS"/>
    <property type="match status" value="3"/>
</dbReference>
<evidence type="ECO:0000259" key="26">
    <source>
        <dbReference type="PROSITE" id="PS50113"/>
    </source>
</evidence>